<dbReference type="EMBL" id="AP026866">
    <property type="protein sequence ID" value="BDS08352.1"/>
    <property type="molecule type" value="Genomic_DNA"/>
</dbReference>
<evidence type="ECO:0000256" key="2">
    <source>
        <dbReference type="ARBA" id="ARBA00022598"/>
    </source>
</evidence>
<dbReference type="Gene3D" id="3.40.50.12780">
    <property type="entry name" value="N-terminal domain of ligase-like"/>
    <property type="match status" value="1"/>
</dbReference>
<evidence type="ECO:0000313" key="4">
    <source>
        <dbReference type="EMBL" id="BDS08352.1"/>
    </source>
</evidence>
<dbReference type="SUPFAM" id="SSF56801">
    <property type="entry name" value="Acetyl-CoA synthetase-like"/>
    <property type="match status" value="1"/>
</dbReference>
<dbReference type="AlphaFoldDB" id="A0AAT9FQU1"/>
<proteinExistence type="inferred from homology"/>
<dbReference type="InterPro" id="IPR045851">
    <property type="entry name" value="AMP-bd_C_sf"/>
</dbReference>
<keyword evidence="2" id="KW-0436">Ligase</keyword>
<sequence>MEKADLTKADFWLSADTHVLANPRDLVACSEAGTIQQWSKSEPRLSGHMLFRTSGSTGKGKWVALSKSALLASARAVNDFLEVTAADRWLLTLPLFHVGGVGIAARAYLSGSMIVRTSEKWEPVHCHRQLTDEKITLTSLVPAQLSDLVRLDLAAPESLRAVLIGGGRLDDTLYKKATELEWPVRETYGMTETASQVATAKAGERKLNVLPCWEVFENSDGCLRVKGEALFTGYVGCENDSCFLEEPHDAEGWFLTNDRGALTKGQLTIQGRADRCVKILGELVDLNEVEQTIHATMEALGYSYQELAVMAVEPPTTGEYRDVRRGVLLVVCIEQSDNFSKVLECYNERCQPLHRIKGIAVLDPLPRTAIGKISYAELQQILKSDK</sequence>
<name>A0AAT9FQU1_9BACT</name>
<accession>A0AAT9FQU1</accession>
<evidence type="ECO:0000256" key="1">
    <source>
        <dbReference type="ARBA" id="ARBA00006432"/>
    </source>
</evidence>
<dbReference type="GO" id="GO:0006631">
    <property type="term" value="P:fatty acid metabolic process"/>
    <property type="evidence" value="ECO:0007669"/>
    <property type="project" value="TreeGrafter"/>
</dbReference>
<protein>
    <recommendedName>
        <fullName evidence="3">AMP-dependent synthetase/ligase domain-containing protein</fullName>
    </recommendedName>
</protein>
<dbReference type="InterPro" id="IPR000873">
    <property type="entry name" value="AMP-dep_synth/lig_dom"/>
</dbReference>
<feature type="domain" description="AMP-dependent synthetase/ligase" evidence="3">
    <location>
        <begin position="53"/>
        <end position="204"/>
    </location>
</feature>
<dbReference type="GO" id="GO:0031956">
    <property type="term" value="F:medium-chain fatty acid-CoA ligase activity"/>
    <property type="evidence" value="ECO:0007669"/>
    <property type="project" value="TreeGrafter"/>
</dbReference>
<comment type="similarity">
    <text evidence="1">Belongs to the ATP-dependent AMP-binding enzyme family.</text>
</comment>
<gene>
    <name evidence="4" type="ORF">NT6N_33920</name>
</gene>
<dbReference type="Pfam" id="PF00501">
    <property type="entry name" value="AMP-binding"/>
    <property type="match status" value="1"/>
</dbReference>
<evidence type="ECO:0000259" key="3">
    <source>
        <dbReference type="Pfam" id="PF00501"/>
    </source>
</evidence>
<dbReference type="PANTHER" id="PTHR43201:SF5">
    <property type="entry name" value="MEDIUM-CHAIN ACYL-COA LIGASE ACSF2, MITOCHONDRIAL"/>
    <property type="match status" value="1"/>
</dbReference>
<organism evidence="4">
    <name type="scientific">Oceaniferula spumae</name>
    <dbReference type="NCBI Taxonomy" id="2979115"/>
    <lineage>
        <taxon>Bacteria</taxon>
        <taxon>Pseudomonadati</taxon>
        <taxon>Verrucomicrobiota</taxon>
        <taxon>Verrucomicrobiia</taxon>
        <taxon>Verrucomicrobiales</taxon>
        <taxon>Verrucomicrobiaceae</taxon>
        <taxon>Oceaniferula</taxon>
    </lineage>
</organism>
<dbReference type="PANTHER" id="PTHR43201">
    <property type="entry name" value="ACYL-COA SYNTHETASE"/>
    <property type="match status" value="1"/>
</dbReference>
<reference evidence="4" key="1">
    <citation type="submission" date="2024-07" db="EMBL/GenBank/DDBJ databases">
        <title>Complete genome sequence of Verrucomicrobiaceae bacterium NT6N.</title>
        <authorList>
            <person name="Huang C."/>
            <person name="Takami H."/>
            <person name="Hamasaki K."/>
        </authorList>
    </citation>
    <scope>NUCLEOTIDE SEQUENCE</scope>
    <source>
        <strain evidence="4">NT6N</strain>
    </source>
</reference>
<dbReference type="InterPro" id="IPR042099">
    <property type="entry name" value="ANL_N_sf"/>
</dbReference>
<dbReference type="Gene3D" id="3.30.300.30">
    <property type="match status" value="1"/>
</dbReference>
<dbReference type="KEGG" id="osu:NT6N_33920"/>